<dbReference type="EC" id="1.20.4.1" evidence="4"/>
<dbReference type="InterPro" id="IPR036249">
    <property type="entry name" value="Thioredoxin-like_sf"/>
</dbReference>
<dbReference type="SUPFAM" id="SSF52833">
    <property type="entry name" value="Thioredoxin-like"/>
    <property type="match status" value="1"/>
</dbReference>
<evidence type="ECO:0000256" key="2">
    <source>
        <dbReference type="ARBA" id="ARBA00023002"/>
    </source>
</evidence>
<evidence type="ECO:0000313" key="5">
    <source>
        <dbReference type="EMBL" id="MBF6056883.1"/>
    </source>
</evidence>
<gene>
    <name evidence="5" type="primary">arsC</name>
    <name evidence="5" type="ORF">H8792_000850</name>
</gene>
<comment type="catalytic activity">
    <reaction evidence="4">
        <text>[glutaredoxin]-dithiol + arsenate + glutathione + H(+) = glutathionyl-S-S-[glutaredoxin] + arsenite + H2O</text>
        <dbReference type="Rhea" id="RHEA:22016"/>
        <dbReference type="Rhea" id="RHEA-COMP:10729"/>
        <dbReference type="Rhea" id="RHEA-COMP:17668"/>
        <dbReference type="ChEBI" id="CHEBI:15377"/>
        <dbReference type="ChEBI" id="CHEBI:15378"/>
        <dbReference type="ChEBI" id="CHEBI:29242"/>
        <dbReference type="ChEBI" id="CHEBI:29950"/>
        <dbReference type="ChEBI" id="CHEBI:48597"/>
        <dbReference type="ChEBI" id="CHEBI:57925"/>
        <dbReference type="ChEBI" id="CHEBI:146199"/>
        <dbReference type="EC" id="1.20.4.1"/>
    </reaction>
</comment>
<keyword evidence="2 4" id="KW-0560">Oxidoreductase</keyword>
<dbReference type="Pfam" id="PF03960">
    <property type="entry name" value="ArsC"/>
    <property type="match status" value="1"/>
</dbReference>
<evidence type="ECO:0000256" key="1">
    <source>
        <dbReference type="ARBA" id="ARBA00007198"/>
    </source>
</evidence>
<name>A0ABS0BSS3_9GAMM</name>
<dbReference type="PANTHER" id="PTHR30041:SF4">
    <property type="entry name" value="ARSENATE REDUCTASE"/>
    <property type="match status" value="1"/>
</dbReference>
<dbReference type="Proteomes" id="UP001193680">
    <property type="component" value="Unassembled WGS sequence"/>
</dbReference>
<dbReference type="InterPro" id="IPR006660">
    <property type="entry name" value="Arsenate_reductase-like"/>
</dbReference>
<protein>
    <recommendedName>
        <fullName evidence="4">Arsenate reductase</fullName>
        <ecNumber evidence="4">1.20.4.1</ecNumber>
    </recommendedName>
</protein>
<dbReference type="GO" id="GO:0008794">
    <property type="term" value="F:arsenate reductase (glutaredoxin) activity"/>
    <property type="evidence" value="ECO:0007669"/>
    <property type="project" value="UniProtKB-EC"/>
</dbReference>
<comment type="similarity">
    <text evidence="1 3 4">Belongs to the ArsC family.</text>
</comment>
<evidence type="ECO:0000256" key="4">
    <source>
        <dbReference type="RuleBase" id="RU362029"/>
    </source>
</evidence>
<keyword evidence="6" id="KW-1185">Reference proteome</keyword>
<dbReference type="PROSITE" id="PS51353">
    <property type="entry name" value="ARSC"/>
    <property type="match status" value="1"/>
</dbReference>
<dbReference type="PANTHER" id="PTHR30041">
    <property type="entry name" value="ARSENATE REDUCTASE"/>
    <property type="match status" value="1"/>
</dbReference>
<reference evidence="5 6" key="1">
    <citation type="submission" date="2020-06" db="EMBL/GenBank/DDBJ databases">
        <authorList>
            <person name="Scott K."/>
        </authorList>
    </citation>
    <scope>NUCLEOTIDE SEQUENCE [LARGE SCALE GENOMIC DNA]</scope>
    <source>
        <strain evidence="5 6">HH1</strain>
    </source>
</reference>
<dbReference type="Gene3D" id="3.40.30.10">
    <property type="entry name" value="Glutaredoxin"/>
    <property type="match status" value="1"/>
</dbReference>
<evidence type="ECO:0000256" key="3">
    <source>
        <dbReference type="PROSITE-ProRule" id="PRU01282"/>
    </source>
</evidence>
<accession>A0ABS0BSS3</accession>
<dbReference type="RefSeq" id="WP_194947241.1">
    <property type="nucleotide sequence ID" value="NZ_JACBGI020000001.1"/>
</dbReference>
<comment type="caution">
    <text evidence="5">The sequence shown here is derived from an EMBL/GenBank/DDBJ whole genome shotgun (WGS) entry which is preliminary data.</text>
</comment>
<dbReference type="InterPro" id="IPR006659">
    <property type="entry name" value="Arsenate_reductase"/>
</dbReference>
<proteinExistence type="inferred from homology"/>
<dbReference type="EMBL" id="JACBGI020000001">
    <property type="protein sequence ID" value="MBF6056883.1"/>
    <property type="molecule type" value="Genomic_DNA"/>
</dbReference>
<evidence type="ECO:0000313" key="6">
    <source>
        <dbReference type="Proteomes" id="UP001193680"/>
    </source>
</evidence>
<dbReference type="NCBIfam" id="TIGR00014">
    <property type="entry name" value="arsC"/>
    <property type="match status" value="1"/>
</dbReference>
<reference evidence="5 6" key="2">
    <citation type="submission" date="2020-11" db="EMBL/GenBank/DDBJ databases">
        <title>Sulfur oxidizing isolate from Hospital Hole Sinkhole.</title>
        <authorList>
            <person name="Scott K.M."/>
        </authorList>
    </citation>
    <scope>NUCLEOTIDE SEQUENCE [LARGE SCALE GENOMIC DNA]</scope>
    <source>
        <strain evidence="5 6">HH1</strain>
    </source>
</reference>
<sequence length="123" mass="14503">MKKAIIYHNPRCSKSRESYNLLKDHFDETNIEEVRYLDKAPSEEKLQELCNLLEIQPSQLARTKESLYKELGLDKRSDIDEQEWLQILNQNPRLIERPIVVIDGRAVLGRPPENVSRLIKEFN</sequence>
<organism evidence="5 6">
    <name type="scientific">Thiomicrorhabdus heinhorstiae</name>
    <dbReference type="NCBI Taxonomy" id="2748010"/>
    <lineage>
        <taxon>Bacteria</taxon>
        <taxon>Pseudomonadati</taxon>
        <taxon>Pseudomonadota</taxon>
        <taxon>Gammaproteobacteria</taxon>
        <taxon>Thiotrichales</taxon>
        <taxon>Piscirickettsiaceae</taxon>
        <taxon>Thiomicrorhabdus</taxon>
    </lineage>
</organism>